<accession>A0AAU7K497</accession>
<dbReference type="Pfam" id="PF18765">
    <property type="entry name" value="Polbeta"/>
    <property type="match status" value="1"/>
</dbReference>
<dbReference type="InterPro" id="IPR043519">
    <property type="entry name" value="NT_sf"/>
</dbReference>
<dbReference type="InterPro" id="IPR007530">
    <property type="entry name" value="Aminoglycoside_adenylylTfrase"/>
</dbReference>
<dbReference type="AlphaFoldDB" id="A0AAU7K497"/>
<organism evidence="2">
    <name type="scientific">Pedobacter sp. KACC 23697</name>
    <dbReference type="NCBI Taxonomy" id="3149230"/>
    <lineage>
        <taxon>Bacteria</taxon>
        <taxon>Pseudomonadati</taxon>
        <taxon>Bacteroidota</taxon>
        <taxon>Sphingobacteriia</taxon>
        <taxon>Sphingobacteriales</taxon>
        <taxon>Sphingobacteriaceae</taxon>
        <taxon>Pedobacter</taxon>
    </lineage>
</organism>
<protein>
    <submittedName>
        <fullName evidence="2">Aminoglycoside 6-adenylyltransferase</fullName>
    </submittedName>
</protein>
<evidence type="ECO:0000259" key="1">
    <source>
        <dbReference type="Pfam" id="PF18765"/>
    </source>
</evidence>
<evidence type="ECO:0000313" key="2">
    <source>
        <dbReference type="EMBL" id="XBO47397.1"/>
    </source>
</evidence>
<reference evidence="2" key="1">
    <citation type="submission" date="2024-05" db="EMBL/GenBank/DDBJ databases">
        <authorList>
            <person name="Kim S."/>
            <person name="Heo J."/>
            <person name="Choi H."/>
            <person name="Choi Y."/>
            <person name="Kwon S.-W."/>
            <person name="Kim Y."/>
        </authorList>
    </citation>
    <scope>NUCLEOTIDE SEQUENCE</scope>
    <source>
        <strain evidence="2">KACC 23697</strain>
    </source>
</reference>
<dbReference type="Gene3D" id="1.20.120.330">
    <property type="entry name" value="Nucleotidyltransferases domain 2"/>
    <property type="match status" value="2"/>
</dbReference>
<dbReference type="InterPro" id="IPR041633">
    <property type="entry name" value="Polbeta"/>
</dbReference>
<proteinExistence type="predicted"/>
<gene>
    <name evidence="2" type="ORF">ABEG20_19085</name>
</gene>
<dbReference type="Gene3D" id="3.30.460.10">
    <property type="entry name" value="Beta Polymerase, domain 2"/>
    <property type="match status" value="1"/>
</dbReference>
<feature type="domain" description="Polymerase beta nucleotidyltransferase" evidence="1">
    <location>
        <begin position="15"/>
        <end position="61"/>
    </location>
</feature>
<dbReference type="SUPFAM" id="SSF81301">
    <property type="entry name" value="Nucleotidyltransferase"/>
    <property type="match status" value="1"/>
</dbReference>
<sequence length="471" mass="55940">MTSRLNDAIDGTIWLAQKYTDIKAIVSFGSTNRKNSDEHSDLDLFIFTTNSSYYINKQESKWLTDSFGKVLSRVIVEELMDRILFNRIILENHFSLDIITVDIGEFGAAKYFLWLKKFGLSRVIPKRKYTAIDDKLYTFHYYLKRGYRILYDQVNIDLLIKNIFDAYESELFNDRNYLINAVIFERNYQHFWQSCQKMNTELESGNYFTALNVHDHDIKKFLIQMVHWITLISANNNELDVFYKGAKINDWCDQSLIQRLYKIFPHQDLTHMKDALYESILIYQELSHTIARIKGFKIDPDFEMEIIKSIRNEKVFYVEPKFLKYSDFSAIKGKELSFYKSNEFSDLFDNNYNQFWQYCYKMMAKLTRNDFYYAIFILDNNIKKRLSEMISWANDIKTFSGDHDLIEVAAIIATGIYPHSKVQEMKISVQKTIKIYQNISHHIARVLNLSINPELEQMVETFIQQKMISLN</sequence>
<dbReference type="Pfam" id="PF04439">
    <property type="entry name" value="Adenyl_transf"/>
    <property type="match status" value="2"/>
</dbReference>
<dbReference type="EMBL" id="CP157485">
    <property type="protein sequence ID" value="XBO47397.1"/>
    <property type="molecule type" value="Genomic_DNA"/>
</dbReference>
<dbReference type="SUPFAM" id="SSF81631">
    <property type="entry name" value="PAP/OAS1 substrate-binding domain"/>
    <property type="match status" value="2"/>
</dbReference>
<name>A0AAU7K497_9SPHI</name>
<dbReference type="RefSeq" id="WP_406824834.1">
    <property type="nucleotide sequence ID" value="NZ_CP157485.1"/>
</dbReference>